<feature type="compositionally biased region" description="Basic and acidic residues" evidence="1">
    <location>
        <begin position="1"/>
        <end position="28"/>
    </location>
</feature>
<gene>
    <name evidence="3" type="ORF">EAV92_15300</name>
</gene>
<evidence type="ECO:0000259" key="2">
    <source>
        <dbReference type="Pfam" id="PF00248"/>
    </source>
</evidence>
<evidence type="ECO:0000313" key="4">
    <source>
        <dbReference type="Proteomes" id="UP000269097"/>
    </source>
</evidence>
<dbReference type="AlphaFoldDB" id="A0A3G3K077"/>
<evidence type="ECO:0000256" key="1">
    <source>
        <dbReference type="SAM" id="MobiDB-lite"/>
    </source>
</evidence>
<dbReference type="EMBL" id="CP033433">
    <property type="protein sequence ID" value="AYQ73823.1"/>
    <property type="molecule type" value="Genomic_DNA"/>
</dbReference>
<dbReference type="PANTHER" id="PTHR43312:SF1">
    <property type="entry name" value="NADP-DEPENDENT OXIDOREDUCTASE DOMAIN-CONTAINING PROTEIN"/>
    <property type="match status" value="1"/>
</dbReference>
<reference evidence="3 4" key="1">
    <citation type="submission" date="2018-10" db="EMBL/GenBank/DDBJ databases">
        <title>Genome Sequence of Cohnella sp.</title>
        <authorList>
            <person name="Srinivasan S."/>
            <person name="Kim M.K."/>
        </authorList>
    </citation>
    <scope>NUCLEOTIDE SEQUENCE [LARGE SCALE GENOMIC DNA]</scope>
    <source>
        <strain evidence="3 4">18JY8-7</strain>
    </source>
</reference>
<dbReference type="Gene3D" id="3.20.20.100">
    <property type="entry name" value="NADP-dependent oxidoreductase domain"/>
    <property type="match status" value="1"/>
</dbReference>
<dbReference type="KEGG" id="coh:EAV92_15300"/>
<protein>
    <submittedName>
        <fullName evidence="3">Aryl-alcohol dehydrogenase</fullName>
    </submittedName>
</protein>
<dbReference type="InterPro" id="IPR036812">
    <property type="entry name" value="NAD(P)_OxRdtase_dom_sf"/>
</dbReference>
<dbReference type="InterPro" id="IPR053135">
    <property type="entry name" value="AKR2_Oxidoreductase"/>
</dbReference>
<keyword evidence="4" id="KW-1185">Reference proteome</keyword>
<evidence type="ECO:0000313" key="3">
    <source>
        <dbReference type="EMBL" id="AYQ73823.1"/>
    </source>
</evidence>
<feature type="domain" description="NADP-dependent oxidoreductase" evidence="2">
    <location>
        <begin position="58"/>
        <end position="322"/>
    </location>
</feature>
<dbReference type="CDD" id="cd19097">
    <property type="entry name" value="AKR_unchar"/>
    <property type="match status" value="1"/>
</dbReference>
<accession>A0A3G3K077</accession>
<dbReference type="Proteomes" id="UP000269097">
    <property type="component" value="Chromosome"/>
</dbReference>
<dbReference type="InterPro" id="IPR023210">
    <property type="entry name" value="NADP_OxRdtase_dom"/>
</dbReference>
<organism evidence="3 4">
    <name type="scientific">Cohnella candidum</name>
    <dbReference type="NCBI Taxonomy" id="2674991"/>
    <lineage>
        <taxon>Bacteria</taxon>
        <taxon>Bacillati</taxon>
        <taxon>Bacillota</taxon>
        <taxon>Bacilli</taxon>
        <taxon>Bacillales</taxon>
        <taxon>Paenibacillaceae</taxon>
        <taxon>Cohnella</taxon>
    </lineage>
</organism>
<name>A0A3G3K077_9BACL</name>
<dbReference type="Pfam" id="PF00248">
    <property type="entry name" value="Aldo_ket_red"/>
    <property type="match status" value="1"/>
</dbReference>
<feature type="region of interest" description="Disordered" evidence="1">
    <location>
        <begin position="1"/>
        <end position="42"/>
    </location>
</feature>
<sequence>MAFADRKPFGLDRAERRNPPQRRRDEVSRGGPEGQMSGPARIPQAAVKGEARQMNKTKLGLGTVQFGLPYGVSNRQGQTAPEEVRAILETAQELGVRVLDTAVLYGESEEVLGSRLWGNHGFDIVTKMPSLLAADGGRFDAAEADRLLEQSLGRLRQPSVYGLLLHRAGDLLSPQGDEIMEWLLGCRRRGLVEKVGVSVYAEDDVEGLAERYPLQLLQAPVNVFDQRLIRSGALRKCKERGIEVHARSVFLQGLLLMDKDEIPAYFRPYARHLEGYALFLQRTGLDAVEAALSYVDGLAEVDAFVCGVNDRAQLLQLAAALRNGLRRRSDEFAPFAARDPALLNPSQWKL</sequence>
<dbReference type="SUPFAM" id="SSF51430">
    <property type="entry name" value="NAD(P)-linked oxidoreductase"/>
    <property type="match status" value="1"/>
</dbReference>
<dbReference type="PANTHER" id="PTHR43312">
    <property type="entry name" value="D-THREO-ALDOSE 1-DEHYDROGENASE"/>
    <property type="match status" value="1"/>
</dbReference>
<proteinExistence type="predicted"/>